<dbReference type="Proteomes" id="UP000794436">
    <property type="component" value="Unassembled WGS sequence"/>
</dbReference>
<dbReference type="EMBL" id="SPLM01000148">
    <property type="protein sequence ID" value="TMW55375.1"/>
    <property type="molecule type" value="Genomic_DNA"/>
</dbReference>
<dbReference type="AlphaFoldDB" id="A0A8K1C2Q7"/>
<keyword evidence="3" id="KW-1185">Reference proteome</keyword>
<evidence type="ECO:0000256" key="1">
    <source>
        <dbReference type="SAM" id="MobiDB-lite"/>
    </source>
</evidence>
<dbReference type="OrthoDB" id="122451at2759"/>
<organism evidence="2 3">
    <name type="scientific">Pythium oligandrum</name>
    <name type="common">Mycoparasitic fungus</name>
    <dbReference type="NCBI Taxonomy" id="41045"/>
    <lineage>
        <taxon>Eukaryota</taxon>
        <taxon>Sar</taxon>
        <taxon>Stramenopiles</taxon>
        <taxon>Oomycota</taxon>
        <taxon>Peronosporomycetes</taxon>
        <taxon>Pythiales</taxon>
        <taxon>Pythiaceae</taxon>
        <taxon>Pythium</taxon>
    </lineage>
</organism>
<comment type="caution">
    <text evidence="2">The sequence shown here is derived from an EMBL/GenBank/DDBJ whole genome shotgun (WGS) entry which is preliminary data.</text>
</comment>
<proteinExistence type="predicted"/>
<gene>
    <name evidence="2" type="ORF">Poli38472_013266</name>
</gene>
<sequence>MTGSKGNAVKGQVEKLPKKRSTRWNGKKQQGANTMFIMESSMEASIRKIKLERRALQRKHDANDLVGSTRLEYQAELAKIESLLDKQAAQLRKRNPTLYDELNAKIKIKAATGVPRSERDSMQGANGAKKRKLDKLKEKKAAEKRKRQLAGSRGKTRATDGLDATANETSPTRTCTIDADVDEANREPSNKKKRTPKKPPLDLSEFIDTSKRKDDIPPRVIMTRGKQREIQPAEIVLISDDD</sequence>
<reference evidence="2" key="1">
    <citation type="submission" date="2019-03" db="EMBL/GenBank/DDBJ databases">
        <title>Long read genome sequence of the mycoparasitic Pythium oligandrum ATCC 38472 isolated from sugarbeet rhizosphere.</title>
        <authorList>
            <person name="Gaulin E."/>
        </authorList>
    </citation>
    <scope>NUCLEOTIDE SEQUENCE</scope>
    <source>
        <strain evidence="2">ATCC 38472_TT</strain>
    </source>
</reference>
<feature type="compositionally biased region" description="Basic residues" evidence="1">
    <location>
        <begin position="17"/>
        <end position="26"/>
    </location>
</feature>
<accession>A0A8K1C2Q7</accession>
<feature type="region of interest" description="Disordered" evidence="1">
    <location>
        <begin position="113"/>
        <end position="227"/>
    </location>
</feature>
<evidence type="ECO:0000313" key="3">
    <source>
        <dbReference type="Proteomes" id="UP000794436"/>
    </source>
</evidence>
<feature type="region of interest" description="Disordered" evidence="1">
    <location>
        <begin position="1"/>
        <end position="35"/>
    </location>
</feature>
<name>A0A8K1C2Q7_PYTOL</name>
<protein>
    <submittedName>
        <fullName evidence="2">Uncharacterized protein</fullName>
    </submittedName>
</protein>
<feature type="compositionally biased region" description="Basic and acidic residues" evidence="1">
    <location>
        <begin position="208"/>
        <end position="217"/>
    </location>
</feature>
<feature type="compositionally biased region" description="Polar residues" evidence="1">
    <location>
        <begin position="166"/>
        <end position="175"/>
    </location>
</feature>
<evidence type="ECO:0000313" key="2">
    <source>
        <dbReference type="EMBL" id="TMW55375.1"/>
    </source>
</evidence>